<comment type="caution">
    <text evidence="1">The sequence shown here is derived from an EMBL/GenBank/DDBJ whole genome shotgun (WGS) entry which is preliminary data.</text>
</comment>
<name>A0AAV4DEW2_9GAST</name>
<evidence type="ECO:0000313" key="2">
    <source>
        <dbReference type="Proteomes" id="UP000735302"/>
    </source>
</evidence>
<reference evidence="1 2" key="1">
    <citation type="journal article" date="2021" name="Elife">
        <title>Chloroplast acquisition without the gene transfer in kleptoplastic sea slugs, Plakobranchus ocellatus.</title>
        <authorList>
            <person name="Maeda T."/>
            <person name="Takahashi S."/>
            <person name="Yoshida T."/>
            <person name="Shimamura S."/>
            <person name="Takaki Y."/>
            <person name="Nagai Y."/>
            <person name="Toyoda A."/>
            <person name="Suzuki Y."/>
            <person name="Arimoto A."/>
            <person name="Ishii H."/>
            <person name="Satoh N."/>
            <person name="Nishiyama T."/>
            <person name="Hasebe M."/>
            <person name="Maruyama T."/>
            <person name="Minagawa J."/>
            <person name="Obokata J."/>
            <person name="Shigenobu S."/>
        </authorList>
    </citation>
    <scope>NUCLEOTIDE SEQUENCE [LARGE SCALE GENOMIC DNA]</scope>
</reference>
<proteinExistence type="predicted"/>
<protein>
    <submittedName>
        <fullName evidence="1">Uncharacterized protein</fullName>
    </submittedName>
</protein>
<dbReference type="AlphaFoldDB" id="A0AAV4DEW2"/>
<accession>A0AAV4DEW2</accession>
<keyword evidence="2" id="KW-1185">Reference proteome</keyword>
<dbReference type="Proteomes" id="UP000735302">
    <property type="component" value="Unassembled WGS sequence"/>
</dbReference>
<evidence type="ECO:0000313" key="1">
    <source>
        <dbReference type="EMBL" id="GFO42739.1"/>
    </source>
</evidence>
<organism evidence="1 2">
    <name type="scientific">Plakobranchus ocellatus</name>
    <dbReference type="NCBI Taxonomy" id="259542"/>
    <lineage>
        <taxon>Eukaryota</taxon>
        <taxon>Metazoa</taxon>
        <taxon>Spiralia</taxon>
        <taxon>Lophotrochozoa</taxon>
        <taxon>Mollusca</taxon>
        <taxon>Gastropoda</taxon>
        <taxon>Heterobranchia</taxon>
        <taxon>Euthyneura</taxon>
        <taxon>Panpulmonata</taxon>
        <taxon>Sacoglossa</taxon>
        <taxon>Placobranchoidea</taxon>
        <taxon>Plakobranchidae</taxon>
        <taxon>Plakobranchus</taxon>
    </lineage>
</organism>
<sequence>MQIDWMFSKIIHTTDSKSCTCLVSVDDISWPQPYQRFFGNEFGRRAPPVYELEVDFFVDQSLMKRYVAEATSARDGLISLKADINYILTEMNEMFASLRPMGLHIVILKRKLFLLRTNLFLDNLPSKLALKAFDDWLAKQGPATYDAAILWTA</sequence>
<dbReference type="EMBL" id="BLXT01007820">
    <property type="protein sequence ID" value="GFO42739.1"/>
    <property type="molecule type" value="Genomic_DNA"/>
</dbReference>
<feature type="non-terminal residue" evidence="1">
    <location>
        <position position="153"/>
    </location>
</feature>
<gene>
    <name evidence="1" type="ORF">PoB_006924400</name>
</gene>